<name>K1U397_9ZZZZ</name>
<protein>
    <submittedName>
        <fullName evidence="1">Alpha/beta hydrolase</fullName>
    </submittedName>
</protein>
<keyword evidence="1" id="KW-0378">Hydrolase</keyword>
<dbReference type="EMBL" id="AJWY01001514">
    <property type="protein sequence ID" value="EKC79677.1"/>
    <property type="molecule type" value="Genomic_DNA"/>
</dbReference>
<comment type="caution">
    <text evidence="1">The sequence shown here is derived from an EMBL/GenBank/DDBJ whole genome shotgun (WGS) entry which is preliminary data.</text>
</comment>
<proteinExistence type="predicted"/>
<evidence type="ECO:0000313" key="1">
    <source>
        <dbReference type="EMBL" id="EKC79677.1"/>
    </source>
</evidence>
<sequence>MFIHGEADTFVPYEMLDKVYSAAACEKEMLSVPDAPHARSVCAHPELYWKAVTGFINKHI</sequence>
<dbReference type="AlphaFoldDB" id="K1U397"/>
<gene>
    <name evidence="1" type="ORF">LEA_02193</name>
</gene>
<dbReference type="SUPFAM" id="SSF53474">
    <property type="entry name" value="alpha/beta-Hydrolases"/>
    <property type="match status" value="1"/>
</dbReference>
<dbReference type="GO" id="GO:0016787">
    <property type="term" value="F:hydrolase activity"/>
    <property type="evidence" value="ECO:0007669"/>
    <property type="project" value="UniProtKB-KW"/>
</dbReference>
<organism evidence="1">
    <name type="scientific">human gut metagenome</name>
    <dbReference type="NCBI Taxonomy" id="408170"/>
    <lineage>
        <taxon>unclassified sequences</taxon>
        <taxon>metagenomes</taxon>
        <taxon>organismal metagenomes</taxon>
    </lineage>
</organism>
<dbReference type="InterPro" id="IPR029058">
    <property type="entry name" value="AB_hydrolase_fold"/>
</dbReference>
<reference evidence="1" key="1">
    <citation type="journal article" date="2013" name="Environ. Microbiol.">
        <title>Microbiota from the distal guts of lean and obese adolescents exhibit partial functional redundancy besides clear differences in community structure.</title>
        <authorList>
            <person name="Ferrer M."/>
            <person name="Ruiz A."/>
            <person name="Lanza F."/>
            <person name="Haange S.B."/>
            <person name="Oberbach A."/>
            <person name="Till H."/>
            <person name="Bargiela R."/>
            <person name="Campoy C."/>
            <person name="Segura M.T."/>
            <person name="Richter M."/>
            <person name="von Bergen M."/>
            <person name="Seifert J."/>
            <person name="Suarez A."/>
        </authorList>
    </citation>
    <scope>NUCLEOTIDE SEQUENCE</scope>
</reference>
<accession>K1U397</accession>
<dbReference type="Gene3D" id="3.40.50.1820">
    <property type="entry name" value="alpha/beta hydrolase"/>
    <property type="match status" value="1"/>
</dbReference>